<proteinExistence type="predicted"/>
<dbReference type="EMBL" id="CP123385">
    <property type="protein sequence ID" value="XCC95362.1"/>
    <property type="molecule type" value="Genomic_DNA"/>
</dbReference>
<dbReference type="InterPro" id="IPR037401">
    <property type="entry name" value="SnoaL-like"/>
</dbReference>
<feature type="domain" description="SnoaL-like" evidence="1">
    <location>
        <begin position="31"/>
        <end position="128"/>
    </location>
</feature>
<organism evidence="2">
    <name type="scientific">Alloyangia sp. H15</name>
    <dbReference type="NCBI Taxonomy" id="3029062"/>
    <lineage>
        <taxon>Bacteria</taxon>
        <taxon>Pseudomonadati</taxon>
        <taxon>Pseudomonadota</taxon>
        <taxon>Alphaproteobacteria</taxon>
        <taxon>Rhodobacterales</taxon>
        <taxon>Roseobacteraceae</taxon>
        <taxon>Alloyangia</taxon>
    </lineage>
</organism>
<dbReference type="InterPro" id="IPR032710">
    <property type="entry name" value="NTF2-like_dom_sf"/>
</dbReference>
<reference evidence="2" key="1">
    <citation type="submission" date="2023-02" db="EMBL/GenBank/DDBJ databases">
        <title>Description and genomic characterization of Salipiger bruguierae sp. nov., isolated from the sediment of mangrove plant Bruguiera sexangula.</title>
        <authorList>
            <person name="Long M."/>
        </authorList>
    </citation>
    <scope>NUCLEOTIDE SEQUENCE</scope>
    <source>
        <strain evidence="2">H15</strain>
    </source>
</reference>
<dbReference type="RefSeq" id="WP_224917279.1">
    <property type="nucleotide sequence ID" value="NZ_CP123385.1"/>
</dbReference>
<dbReference type="Pfam" id="PF12680">
    <property type="entry name" value="SnoaL_2"/>
    <property type="match status" value="1"/>
</dbReference>
<gene>
    <name evidence="2" type="ORF">PVT71_19940</name>
</gene>
<dbReference type="SUPFAM" id="SSF54427">
    <property type="entry name" value="NTF2-like"/>
    <property type="match status" value="1"/>
</dbReference>
<name>A0AAU8AK97_9RHOB</name>
<evidence type="ECO:0000259" key="1">
    <source>
        <dbReference type="Pfam" id="PF12680"/>
    </source>
</evidence>
<dbReference type="Gene3D" id="3.10.450.50">
    <property type="match status" value="1"/>
</dbReference>
<sequence>MTEYTAGNVAPYIETDFDLPEAQQWIDGIVAKFETLDLSIMMECFTDDVAVDYAGYGKLNGKDAVRDFLASRYASLSQYSLKKIARCVTGNVVGIDATVSFHDGSDETHKSGRAFEFLTVRDGKICRWDNVSIYTTS</sequence>
<protein>
    <submittedName>
        <fullName evidence="2">Nuclear transport factor 2 family protein</fullName>
    </submittedName>
</protein>
<evidence type="ECO:0000313" key="2">
    <source>
        <dbReference type="EMBL" id="XCC95362.1"/>
    </source>
</evidence>
<dbReference type="AlphaFoldDB" id="A0AAU8AK97"/>
<accession>A0AAU8AK97</accession>